<evidence type="ECO:0000313" key="2">
    <source>
        <dbReference type="Proteomes" id="UP001293254"/>
    </source>
</evidence>
<reference evidence="1" key="2">
    <citation type="journal article" date="2024" name="Plant">
        <title>Genomic evolution and insights into agronomic trait innovations of Sesamum species.</title>
        <authorList>
            <person name="Miao H."/>
            <person name="Wang L."/>
            <person name="Qu L."/>
            <person name="Liu H."/>
            <person name="Sun Y."/>
            <person name="Le M."/>
            <person name="Wang Q."/>
            <person name="Wei S."/>
            <person name="Zheng Y."/>
            <person name="Lin W."/>
            <person name="Duan Y."/>
            <person name="Cao H."/>
            <person name="Xiong S."/>
            <person name="Wang X."/>
            <person name="Wei L."/>
            <person name="Li C."/>
            <person name="Ma Q."/>
            <person name="Ju M."/>
            <person name="Zhao R."/>
            <person name="Li G."/>
            <person name="Mu C."/>
            <person name="Tian Q."/>
            <person name="Mei H."/>
            <person name="Zhang T."/>
            <person name="Gao T."/>
            <person name="Zhang H."/>
        </authorList>
    </citation>
    <scope>NUCLEOTIDE SEQUENCE</scope>
    <source>
        <strain evidence="1">3651</strain>
    </source>
</reference>
<gene>
    <name evidence="1" type="ORF">Salat_1214200</name>
</gene>
<organism evidence="1 2">
    <name type="scientific">Sesamum alatum</name>
    <dbReference type="NCBI Taxonomy" id="300844"/>
    <lineage>
        <taxon>Eukaryota</taxon>
        <taxon>Viridiplantae</taxon>
        <taxon>Streptophyta</taxon>
        <taxon>Embryophyta</taxon>
        <taxon>Tracheophyta</taxon>
        <taxon>Spermatophyta</taxon>
        <taxon>Magnoliopsida</taxon>
        <taxon>eudicotyledons</taxon>
        <taxon>Gunneridae</taxon>
        <taxon>Pentapetalae</taxon>
        <taxon>asterids</taxon>
        <taxon>lamiids</taxon>
        <taxon>Lamiales</taxon>
        <taxon>Pedaliaceae</taxon>
        <taxon>Sesamum</taxon>
    </lineage>
</organism>
<proteinExistence type="predicted"/>
<dbReference type="Proteomes" id="UP001293254">
    <property type="component" value="Unassembled WGS sequence"/>
</dbReference>
<accession>A0AAE2CNX3</accession>
<comment type="caution">
    <text evidence="1">The sequence shown here is derived from an EMBL/GenBank/DDBJ whole genome shotgun (WGS) entry which is preliminary data.</text>
</comment>
<evidence type="ECO:0000313" key="1">
    <source>
        <dbReference type="EMBL" id="KAK4429140.1"/>
    </source>
</evidence>
<keyword evidence="2" id="KW-1185">Reference proteome</keyword>
<reference evidence="1" key="1">
    <citation type="submission" date="2020-06" db="EMBL/GenBank/DDBJ databases">
        <authorList>
            <person name="Li T."/>
            <person name="Hu X."/>
            <person name="Zhang T."/>
            <person name="Song X."/>
            <person name="Zhang H."/>
            <person name="Dai N."/>
            <person name="Sheng W."/>
            <person name="Hou X."/>
            <person name="Wei L."/>
        </authorList>
    </citation>
    <scope>NUCLEOTIDE SEQUENCE</scope>
    <source>
        <strain evidence="1">3651</strain>
        <tissue evidence="1">Leaf</tissue>
    </source>
</reference>
<protein>
    <submittedName>
        <fullName evidence="1">Uncharacterized protein</fullName>
    </submittedName>
</protein>
<dbReference type="AlphaFoldDB" id="A0AAE2CNX3"/>
<dbReference type="EMBL" id="JACGWO010000004">
    <property type="protein sequence ID" value="KAK4429140.1"/>
    <property type="molecule type" value="Genomic_DNA"/>
</dbReference>
<name>A0AAE2CNX3_9LAMI</name>
<sequence length="102" mass="11534">MYEENGERFWMELMFIFVGHMSETFENFELCAVECHPQLMPRVIVLDNSMDSRDDGVVGVVQENNEKQVDVVSNVLKGYSEVISGKGKDIQGDCDSAYSTTN</sequence>